<name>A0A840YP21_9SPHN</name>
<gene>
    <name evidence="2" type="ORF">FHT02_003132</name>
</gene>
<organism evidence="2 3">
    <name type="scientific">Sphingomonas xinjiangensis</name>
    <dbReference type="NCBI Taxonomy" id="643568"/>
    <lineage>
        <taxon>Bacteria</taxon>
        <taxon>Pseudomonadati</taxon>
        <taxon>Pseudomonadota</taxon>
        <taxon>Alphaproteobacteria</taxon>
        <taxon>Sphingomonadales</taxon>
        <taxon>Sphingomonadaceae</taxon>
        <taxon>Sphingomonas</taxon>
    </lineage>
</organism>
<dbReference type="AlphaFoldDB" id="A0A840YP21"/>
<dbReference type="Proteomes" id="UP000527143">
    <property type="component" value="Unassembled WGS sequence"/>
</dbReference>
<dbReference type="PROSITE" id="PS51662">
    <property type="entry name" value="BP_PHYTASE"/>
    <property type="match status" value="1"/>
</dbReference>
<sequence>MTVALLLCGCAAQTERPHRFSAPTASVPADGETAAVATQLADAADDPAIWTGANGVSFAGRQHPGILLGTDKKAGLYVFALAGDVIQFLPEGLLNNVDLRGEGQGFIAGASDRGRMGVALYRFEGAGQLRPAGFIKSDLAEPYGFCMGRVAGQLIAVVIGKDGQVREYDVNGQGSALSGTERRRFAVGSQSEGCAIDDATATLYIGEEMKGVWRYPLQGAATRTLVAGVGDGRLVADVEGVTLLRDGGETFLIVSSQGDDAFAVWTVGAVPGVERYVGRFRVTAKDGVDGVSGTDGVDAWSGAIGAYGRGLIAVQDNVNEGGAQNFKLVDWASIRAALGR</sequence>
<evidence type="ECO:0000313" key="3">
    <source>
        <dbReference type="Proteomes" id="UP000527143"/>
    </source>
</evidence>
<accession>A0A840YP21</accession>
<protein>
    <submittedName>
        <fullName evidence="2">3-phytase</fullName>
        <ecNumber evidence="2">3.1.3.8</ecNumber>
    </submittedName>
</protein>
<dbReference type="InterPro" id="IPR003431">
    <property type="entry name" value="B-propeller_Phytase"/>
</dbReference>
<proteinExistence type="predicted"/>
<dbReference type="Gene3D" id="2.120.10.30">
    <property type="entry name" value="TolB, C-terminal domain"/>
    <property type="match status" value="1"/>
</dbReference>
<feature type="domain" description="BPP" evidence="1">
    <location>
        <begin position="17"/>
        <end position="338"/>
    </location>
</feature>
<keyword evidence="2" id="KW-0378">Hydrolase</keyword>
<keyword evidence="3" id="KW-1185">Reference proteome</keyword>
<dbReference type="RefSeq" id="WP_184089465.1">
    <property type="nucleotide sequence ID" value="NZ_JACIJF010000010.1"/>
</dbReference>
<dbReference type="InterPro" id="IPR011042">
    <property type="entry name" value="6-blade_b-propeller_TolB-like"/>
</dbReference>
<dbReference type="SUPFAM" id="SSF50956">
    <property type="entry name" value="Thermostable phytase (3-phytase)"/>
    <property type="match status" value="1"/>
</dbReference>
<dbReference type="EMBL" id="JACIJF010000010">
    <property type="protein sequence ID" value="MBB5711880.1"/>
    <property type="molecule type" value="Genomic_DNA"/>
</dbReference>
<dbReference type="Pfam" id="PF02333">
    <property type="entry name" value="Phytase"/>
    <property type="match status" value="1"/>
</dbReference>
<comment type="caution">
    <text evidence="2">The sequence shown here is derived from an EMBL/GenBank/DDBJ whole genome shotgun (WGS) entry which is preliminary data.</text>
</comment>
<reference evidence="2 3" key="1">
    <citation type="submission" date="2020-08" db="EMBL/GenBank/DDBJ databases">
        <title>Genomic Encyclopedia of Type Strains, Phase IV (KMG-IV): sequencing the most valuable type-strain genomes for metagenomic binning, comparative biology and taxonomic classification.</title>
        <authorList>
            <person name="Goeker M."/>
        </authorList>
    </citation>
    <scope>NUCLEOTIDE SEQUENCE [LARGE SCALE GENOMIC DNA]</scope>
    <source>
        <strain evidence="2 3">DSM 26736</strain>
    </source>
</reference>
<dbReference type="EC" id="3.1.3.8" evidence="2"/>
<evidence type="ECO:0000259" key="1">
    <source>
        <dbReference type="PROSITE" id="PS51662"/>
    </source>
</evidence>
<evidence type="ECO:0000313" key="2">
    <source>
        <dbReference type="EMBL" id="MBB5711880.1"/>
    </source>
</evidence>
<dbReference type="GO" id="GO:0016158">
    <property type="term" value="F:inositol hexakisphosphate 3-phosphatase activity"/>
    <property type="evidence" value="ECO:0007669"/>
    <property type="project" value="UniProtKB-EC"/>
</dbReference>